<dbReference type="PANTHER" id="PTHR24168">
    <property type="entry name" value="KN MOTIF AND ANKYRIN REPEAT DOMAIN-CONTAINING"/>
    <property type="match status" value="1"/>
</dbReference>
<dbReference type="Pfam" id="PF12796">
    <property type="entry name" value="Ank_2"/>
    <property type="match status" value="2"/>
</dbReference>
<sequence length="388" mass="42867">MRSLSSGGWGGGSSSPRMSQRSLIFRTHVGDTLEEEDDEYLDNNFQGGVLDSDRLKQHNRHHLPILSADNIVDEDVSPSSPSSSSNSDGGRTYEMSEEESSEFFELSAPLQDALETINDHLMQEAMKTSLKMGEKSEKQQQEQQPKNNQLEWAYKYAQHEWLKMATKKNTNAEAVEQFIDALESYSTQLMDTVINMTDQNGNTALHYAVSNENFDVISVLLDSKVCRIDQMNTAGYSTLMLGALCELRNETESAIMQRLFHMGNVNAKAVKHAQTALMLAASHGRIEATNLLLKCGADVNIQDVDGSTALMCAAEHGQKEIVKILLKQPNIDASLNDCDNQTALSIAVENHYRDIGVLIYAHLNFSRSTEVASTSNSSSTLTTNLTSS</sequence>
<evidence type="ECO:0000313" key="3">
    <source>
        <dbReference type="EMBL" id="CAD2156402.1"/>
    </source>
</evidence>
<organism evidence="3 4">
    <name type="scientific">Meloidogyne enterolobii</name>
    <name type="common">Root-knot nematode worm</name>
    <name type="synonym">Meloidogyne mayaguensis</name>
    <dbReference type="NCBI Taxonomy" id="390850"/>
    <lineage>
        <taxon>Eukaryota</taxon>
        <taxon>Metazoa</taxon>
        <taxon>Ecdysozoa</taxon>
        <taxon>Nematoda</taxon>
        <taxon>Chromadorea</taxon>
        <taxon>Rhabditida</taxon>
        <taxon>Tylenchina</taxon>
        <taxon>Tylenchomorpha</taxon>
        <taxon>Tylenchoidea</taxon>
        <taxon>Meloidogynidae</taxon>
        <taxon>Meloidogyninae</taxon>
        <taxon>Meloidogyne</taxon>
    </lineage>
</organism>
<feature type="repeat" description="ANK" evidence="1">
    <location>
        <begin position="200"/>
        <end position="222"/>
    </location>
</feature>
<feature type="region of interest" description="Disordered" evidence="2">
    <location>
        <begin position="1"/>
        <end position="23"/>
    </location>
</feature>
<feature type="repeat" description="ANK" evidence="1">
    <location>
        <begin position="272"/>
        <end position="304"/>
    </location>
</feature>
<dbReference type="AlphaFoldDB" id="A0A6V7UGN6"/>
<accession>A0A6V7UGN6</accession>
<dbReference type="GO" id="GO:0005856">
    <property type="term" value="C:cytoskeleton"/>
    <property type="evidence" value="ECO:0007669"/>
    <property type="project" value="TreeGrafter"/>
</dbReference>
<proteinExistence type="predicted"/>
<feature type="compositionally biased region" description="Low complexity" evidence="2">
    <location>
        <begin position="77"/>
        <end position="87"/>
    </location>
</feature>
<dbReference type="EMBL" id="CAJEWN010000062">
    <property type="protein sequence ID" value="CAD2156402.1"/>
    <property type="molecule type" value="Genomic_DNA"/>
</dbReference>
<gene>
    <name evidence="3" type="ORF">MENT_LOCUS12219</name>
</gene>
<dbReference type="PROSITE" id="PS50088">
    <property type="entry name" value="ANK_REPEAT"/>
    <property type="match status" value="3"/>
</dbReference>
<feature type="repeat" description="ANK" evidence="1">
    <location>
        <begin position="305"/>
        <end position="327"/>
    </location>
</feature>
<dbReference type="PRINTS" id="PR01415">
    <property type="entry name" value="ANKYRIN"/>
</dbReference>
<dbReference type="InterPro" id="IPR002110">
    <property type="entry name" value="Ankyrin_rpt"/>
</dbReference>
<name>A0A6V7UGN6_MELEN</name>
<dbReference type="SMART" id="SM00248">
    <property type="entry name" value="ANK"/>
    <property type="match status" value="3"/>
</dbReference>
<evidence type="ECO:0000256" key="2">
    <source>
        <dbReference type="SAM" id="MobiDB-lite"/>
    </source>
</evidence>
<dbReference type="GO" id="GO:0005737">
    <property type="term" value="C:cytoplasm"/>
    <property type="evidence" value="ECO:0007669"/>
    <property type="project" value="TreeGrafter"/>
</dbReference>
<dbReference type="SUPFAM" id="SSF48403">
    <property type="entry name" value="Ankyrin repeat"/>
    <property type="match status" value="1"/>
</dbReference>
<dbReference type="OrthoDB" id="5406014at2759"/>
<dbReference type="PANTHER" id="PTHR24168:SF21">
    <property type="entry name" value="KANK, ISOFORM D"/>
    <property type="match status" value="1"/>
</dbReference>
<evidence type="ECO:0000256" key="1">
    <source>
        <dbReference type="PROSITE-ProRule" id="PRU00023"/>
    </source>
</evidence>
<dbReference type="GO" id="GO:0030837">
    <property type="term" value="P:negative regulation of actin filament polymerization"/>
    <property type="evidence" value="ECO:0007669"/>
    <property type="project" value="InterPro"/>
</dbReference>
<evidence type="ECO:0000313" key="4">
    <source>
        <dbReference type="Proteomes" id="UP000580250"/>
    </source>
</evidence>
<keyword evidence="1" id="KW-0040">ANK repeat</keyword>
<feature type="region of interest" description="Disordered" evidence="2">
    <location>
        <begin position="129"/>
        <end position="148"/>
    </location>
</feature>
<feature type="region of interest" description="Disordered" evidence="2">
    <location>
        <begin position="66"/>
        <end position="105"/>
    </location>
</feature>
<protein>
    <submittedName>
        <fullName evidence="3">Uncharacterized protein</fullName>
    </submittedName>
</protein>
<comment type="caution">
    <text evidence="3">The sequence shown here is derived from an EMBL/GenBank/DDBJ whole genome shotgun (WGS) entry which is preliminary data.</text>
</comment>
<dbReference type="PROSITE" id="PS50297">
    <property type="entry name" value="ANK_REP_REGION"/>
    <property type="match status" value="3"/>
</dbReference>
<dbReference type="Gene3D" id="1.25.40.20">
    <property type="entry name" value="Ankyrin repeat-containing domain"/>
    <property type="match status" value="1"/>
</dbReference>
<dbReference type="InterPro" id="IPR036770">
    <property type="entry name" value="Ankyrin_rpt-contain_sf"/>
</dbReference>
<dbReference type="InterPro" id="IPR047184">
    <property type="entry name" value="KANK1-4"/>
</dbReference>
<reference evidence="3 4" key="1">
    <citation type="submission" date="2020-08" db="EMBL/GenBank/DDBJ databases">
        <authorList>
            <person name="Koutsovoulos G."/>
            <person name="Danchin GJ E."/>
        </authorList>
    </citation>
    <scope>NUCLEOTIDE SEQUENCE [LARGE SCALE GENOMIC DNA]</scope>
</reference>
<dbReference type="Proteomes" id="UP000580250">
    <property type="component" value="Unassembled WGS sequence"/>
</dbReference>